<evidence type="ECO:0000256" key="3">
    <source>
        <dbReference type="RuleBase" id="RU004021"/>
    </source>
</evidence>
<accession>A0ABX8LM39</accession>
<proteinExistence type="inferred from homology"/>
<dbReference type="Pfam" id="PF00148">
    <property type="entry name" value="Oxidored_nitro"/>
    <property type="match status" value="1"/>
</dbReference>
<dbReference type="EMBL" id="CP077683">
    <property type="protein sequence ID" value="QXE91389.1"/>
    <property type="molecule type" value="Genomic_DNA"/>
</dbReference>
<evidence type="ECO:0000313" key="6">
    <source>
        <dbReference type="Proteomes" id="UP000683559"/>
    </source>
</evidence>
<dbReference type="InterPro" id="IPR049939">
    <property type="entry name" value="NifE-like"/>
</dbReference>
<comment type="similarity">
    <text evidence="1 3">Belongs to the NifD/NifK/NifE/NifN family.</text>
</comment>
<organism evidence="5 6">
    <name type="scientific">Geomonas subterranea</name>
    <dbReference type="NCBI Taxonomy" id="2847989"/>
    <lineage>
        <taxon>Bacteria</taxon>
        <taxon>Pseudomonadati</taxon>
        <taxon>Thermodesulfobacteriota</taxon>
        <taxon>Desulfuromonadia</taxon>
        <taxon>Geobacterales</taxon>
        <taxon>Geobacteraceae</taxon>
        <taxon>Geomonas</taxon>
    </lineage>
</organism>
<sequence>MNGFVERPRFSCTLGGALSTVTAIHGTVPIVHAAAGCGGNLFTAQLGGSGYYGSGYCGGLSAPGSNVSEHEIVFGGEERLAEQIRTTLEIMEGECYVVLTGCMTDIIGDDIRSAVQEFRGTGAPVAGVETGGFKGTSYKGYDLALSALFRQVVAETDERATNRVNLWGLVPGLDPFFRGDLLELQRLLALVGVQASTFFVPGEGVRDLVEAGKAAANIVVSQQHGIAAAEAFRERFGTPYLALELPIGPSASARFLRQVAEFLGLDGQLVERVIERETADYYRFVERVADFYCDTDLQHYVAVVGNATSALPYTRFLAEDLGWLPSLVVVTDNLPDEERSRIALSLDSLPHGGKPALVFETDASVIAGHLTRAWRPSGGERYQKRFAPAFVLGSTLEQEPAAAVGARHLSVSYPVFNRVIVNRGYAGFHGALHLVEDLLSTYFGGA</sequence>
<gene>
    <name evidence="5" type="ORF">KP001_02255</name>
</gene>
<dbReference type="PANTHER" id="PTHR42956">
    <property type="entry name" value="NITROGENASE IRON-MOLYBDENUM COFACTOR BIOSYNTHESIS PROTEIN NIFE"/>
    <property type="match status" value="1"/>
</dbReference>
<dbReference type="InterPro" id="IPR000318">
    <property type="entry name" value="Nase_comp1_CS"/>
</dbReference>
<evidence type="ECO:0000313" key="5">
    <source>
        <dbReference type="EMBL" id="QXE91389.1"/>
    </source>
</evidence>
<reference evidence="5 6" key="1">
    <citation type="submission" date="2021-06" db="EMBL/GenBank/DDBJ databases">
        <title>Gemonas diversity in paddy soil.</title>
        <authorList>
            <person name="Liu G."/>
        </authorList>
    </citation>
    <scope>NUCLEOTIDE SEQUENCE [LARGE SCALE GENOMIC DNA]</scope>
    <source>
        <strain evidence="5 6">RG2</strain>
    </source>
</reference>
<protein>
    <recommendedName>
        <fullName evidence="4">Nitrogenase/oxidoreductase component 1 domain-containing protein</fullName>
    </recommendedName>
</protein>
<dbReference type="Proteomes" id="UP000683559">
    <property type="component" value="Chromosome"/>
</dbReference>
<dbReference type="PANTHER" id="PTHR42956:SF1">
    <property type="entry name" value="NITROGENASE IRON-MOLYBDENUM COFACTOR BIOSYNTHESIS PROTEIN NIFE"/>
    <property type="match status" value="1"/>
</dbReference>
<name>A0ABX8LM39_9BACT</name>
<evidence type="ECO:0000256" key="2">
    <source>
        <dbReference type="ARBA" id="ARBA00023231"/>
    </source>
</evidence>
<feature type="domain" description="Nitrogenase/oxidoreductase component 1" evidence="4">
    <location>
        <begin position="12"/>
        <end position="441"/>
    </location>
</feature>
<evidence type="ECO:0000256" key="1">
    <source>
        <dbReference type="ARBA" id="ARBA00011002"/>
    </source>
</evidence>
<dbReference type="InterPro" id="IPR000510">
    <property type="entry name" value="Nase/OxRdtase_comp1"/>
</dbReference>
<dbReference type="PROSITE" id="PS00699">
    <property type="entry name" value="NITROGENASE_1_1"/>
    <property type="match status" value="1"/>
</dbReference>
<keyword evidence="6" id="KW-1185">Reference proteome</keyword>
<keyword evidence="2 3" id="KW-0535">Nitrogen fixation</keyword>
<evidence type="ECO:0000259" key="4">
    <source>
        <dbReference type="Pfam" id="PF00148"/>
    </source>
</evidence>
<dbReference type="RefSeq" id="WP_217287974.1">
    <property type="nucleotide sequence ID" value="NZ_CP077683.1"/>
</dbReference>